<accession>A0ABR1PSI3</accession>
<evidence type="ECO:0000313" key="2">
    <source>
        <dbReference type="Proteomes" id="UP001391051"/>
    </source>
</evidence>
<dbReference type="EMBL" id="JAQQWE010000010">
    <property type="protein sequence ID" value="KAK7937398.1"/>
    <property type="molecule type" value="Genomic_DNA"/>
</dbReference>
<dbReference type="Proteomes" id="UP001391051">
    <property type="component" value="Unassembled WGS sequence"/>
</dbReference>
<reference evidence="1 2" key="1">
    <citation type="submission" date="2023-01" db="EMBL/GenBank/DDBJ databases">
        <title>Analysis of 21 Apiospora genomes using comparative genomics revels a genus with tremendous synthesis potential of carbohydrate active enzymes and secondary metabolites.</title>
        <authorList>
            <person name="Sorensen T."/>
        </authorList>
    </citation>
    <scope>NUCLEOTIDE SEQUENCE [LARGE SCALE GENOMIC DNA]</scope>
    <source>
        <strain evidence="1 2">CBS 24483</strain>
    </source>
</reference>
<evidence type="ECO:0000313" key="1">
    <source>
        <dbReference type="EMBL" id="KAK7937398.1"/>
    </source>
</evidence>
<protein>
    <recommendedName>
        <fullName evidence="3">F-box domain-containing protein</fullName>
    </recommendedName>
</protein>
<gene>
    <name evidence="1" type="ORF">PG986_014266</name>
</gene>
<comment type="caution">
    <text evidence="1">The sequence shown here is derived from an EMBL/GenBank/DDBJ whole genome shotgun (WGS) entry which is preliminary data.</text>
</comment>
<sequence length="380" mass="41774">MAAKNVNSDPKNGYLILPKEIVLDIIGYLPEDVNQLRLVNRATNALVGPPRCMVLDKPCQSALLGAVRNAMNASPESVSNLRKLVIVAGDRNRNQIAGFWLLGPGRPGGFPAHDKFLVPAIAGLMTKLNSGFSPRLETIHLDVFSLTEDQRFQLGRLLSRDGTVKWPVSKLSLVGQIHYNFPLTMLVGKVRVLTAVEADCSPSIVSGNVRGNCVLWNGIFAPHAVSLRKAACLFSKRFDSGMLTEAVDQLLCFKQCTNLEWLILRCVPGYPGCGPGLCSPQIHDWTFPMAQAVCEIPSLKRLAMVFHKDPGLGRQWTTRAKQAIHVVMAGAPHLERFLISGPGFEAWEGCRIGSPGEVVIQDRYASWQEQETGWPHTCCR</sequence>
<evidence type="ECO:0008006" key="3">
    <source>
        <dbReference type="Google" id="ProtNLM"/>
    </source>
</evidence>
<dbReference type="GeneID" id="92083550"/>
<name>A0ABR1PSI3_9PEZI</name>
<keyword evidence="2" id="KW-1185">Reference proteome</keyword>
<organism evidence="1 2">
    <name type="scientific">Apiospora aurea</name>
    <dbReference type="NCBI Taxonomy" id="335848"/>
    <lineage>
        <taxon>Eukaryota</taxon>
        <taxon>Fungi</taxon>
        <taxon>Dikarya</taxon>
        <taxon>Ascomycota</taxon>
        <taxon>Pezizomycotina</taxon>
        <taxon>Sordariomycetes</taxon>
        <taxon>Xylariomycetidae</taxon>
        <taxon>Amphisphaeriales</taxon>
        <taxon>Apiosporaceae</taxon>
        <taxon>Apiospora</taxon>
    </lineage>
</organism>
<dbReference type="RefSeq" id="XP_066692726.1">
    <property type="nucleotide sequence ID" value="XM_066850488.1"/>
</dbReference>
<proteinExistence type="predicted"/>